<dbReference type="CDD" id="cd01650">
    <property type="entry name" value="RT_nLTR_like"/>
    <property type="match status" value="1"/>
</dbReference>
<evidence type="ECO:0000256" key="1">
    <source>
        <dbReference type="SAM" id="MobiDB-lite"/>
    </source>
</evidence>
<dbReference type="GeneID" id="140013429"/>
<dbReference type="InterPro" id="IPR005135">
    <property type="entry name" value="Endo/exonuclease/phosphatase"/>
</dbReference>
<dbReference type="PANTHER" id="PTHR46890">
    <property type="entry name" value="NON-LTR RETROLELEMENT REVERSE TRANSCRIPTASE-LIKE PROTEIN-RELATED"/>
    <property type="match status" value="1"/>
</dbReference>
<dbReference type="RefSeq" id="XP_071918806.1">
    <property type="nucleotide sequence ID" value="XM_072062705.1"/>
</dbReference>
<accession>A0ABM4VH03</accession>
<dbReference type="Proteomes" id="UP001652660">
    <property type="component" value="Chromosome 8c"/>
</dbReference>
<feature type="region of interest" description="Disordered" evidence="1">
    <location>
        <begin position="21"/>
        <end position="41"/>
    </location>
</feature>
<dbReference type="InterPro" id="IPR052343">
    <property type="entry name" value="Retrotransposon-Effector_Assoc"/>
</dbReference>
<gene>
    <name evidence="4" type="primary">LOC140013429</name>
</gene>
<sequence>MELEYDVNEAEDRVNDLCDQLRDARERETKRARKPGTRKEAYSPEIKRNQLQTLASGQNKKVLFQRASQAVTADSGGGGGSSSWTGRWPLVGYAGEEGLWLLVAAMEVALDAATMDSSSGRVGFQEKSFASLPSSMEARVKAVVSTHRGEPAVTFDMVDIERVATPFQFALVGKFSRGRPPLEDLRKFFHTLDLKAEFAIGLLDRRHVLIRLTTESDYYRIWARGIWYIKEAPMRVFKWSIDFHVDRETSVVPVWFALPKLPVHLFHKECLFPIVACLGQPLCVDAATAQGSRPNMARVCVEVDLMKELPSRVWISFGERLGFWQPLVPENLPRYCGYCFHQGHSDVECRVKHPELKQEPSRGGKSRGVQRFQPRELLASGRETASVREGDKEGTGGGRTLAVGREMGAPLVQQQASGLEGPADGITAERQQEQGLVITDFAVAHGSGDGGVLTAQQVEEVFVHGDGNGATVQVQEVGETEGADLSLAAAAELVEHAVGAAADKIIADLAERVATEGSDGGKEGSLAQAGLLARTSSDVSSGDLSLRYGEGQHGEGMETQRLAMTLNLDQVAVLEQGGRKTKGRGMRVAAPSDRGIGKPTNLRRLKNLVRMHRLVLVGVCEPKLSRYEADSIRLKLNFDYVVCNASGELWVFFSSPVGGQVVGESDQHLSIRWGHPQFPNPLLTSFVHAKCLREERQRLWEGLLQDKPRQGPWCIVGDFNFIISGSEKKGGRQFRLAEGLELSQFMSGGGVFDAGFSGSSFTWYNNRLGRARIWKRLDRVLLNMECLDCPFSVSVSHLVRAPSDHAPLLISLAPKVDCRSRSFRFLNVWPSKVGFLEVVKSAWQVEVMGSPFSEVWGKLKNVSRALRVWNKQVFGNVFENVRKGEAAVAEAEMRVQVDLSDEAHLELQQAQANLNRQLAIEEQFWSQKARVKWLQHGDRNSRYFHSVVKQRRFQSRIHRIQDSVGGWVRDDEGIGREAVRFFSKLFSADPVPDFHLLLVIPNLGDEINNTRLEEVPSLEEVKGVVFGMDGDSTAGPDGFSGKFFTVAWEVVANDVYKAVVSFFCGAKLPHFITATSLVLLPKVMNPKDFTQFRPISVSNFLNKVISRILVARLSSVLPRIISPQQSGFVKGRSIADNYLLAQELMSDMGRKCRGGNLALKLDMAKAYDRVSWPFLIAVLRRFGFGERFIDMVWRLISNVWFSVLVNGVSYGFFKSSRGLRQGDPLSPSLFIIGAEVLSRALNGLVSQSRGVGYKVPRHCPVVSHLAFANDVIIFANGTAGSLSRVMKCLEWYQSDSGQLVNVQKSGYLVHPRIAVGRKKVIERVTHFQRREFPVRYLGAPLFTGRAKEAYYSDLCQTVLNKVLSWKSRLLSFGGKLILIRHVLSSIPIHLLAVGVIPKGVFRTIERVCADFLWQAGDEQKKFHWIRWRDLCYPTNEGGAGLRSLGDMYKAFSCKLWWNFRCGLSLWARFLNAKYCKRRHPCQISVSILGSATWKRMLDVRGLAELFIGWRLNEGQCSFWYDNWTGHGALYLRMRV</sequence>
<dbReference type="Pfam" id="PF14111">
    <property type="entry name" value="DUF4283"/>
    <property type="match status" value="1"/>
</dbReference>
<feature type="compositionally biased region" description="Basic and acidic residues" evidence="1">
    <location>
        <begin position="385"/>
        <end position="394"/>
    </location>
</feature>
<evidence type="ECO:0000313" key="4">
    <source>
        <dbReference type="RefSeq" id="XP_071918806.1"/>
    </source>
</evidence>
<dbReference type="PROSITE" id="PS50878">
    <property type="entry name" value="RT_POL"/>
    <property type="match status" value="1"/>
</dbReference>
<reference evidence="4" key="1">
    <citation type="submission" date="2025-08" db="UniProtKB">
        <authorList>
            <consortium name="RefSeq"/>
        </authorList>
    </citation>
    <scope>IDENTIFICATION</scope>
    <source>
        <tissue evidence="4">Leaves</tissue>
    </source>
</reference>
<proteinExistence type="predicted"/>
<dbReference type="PANTHER" id="PTHR46890:SF48">
    <property type="entry name" value="RNA-DIRECTED DNA POLYMERASE"/>
    <property type="match status" value="1"/>
</dbReference>
<protein>
    <recommendedName>
        <fullName evidence="2">Reverse transcriptase domain-containing protein</fullName>
    </recommendedName>
</protein>
<feature type="domain" description="Reverse transcriptase" evidence="2">
    <location>
        <begin position="1061"/>
        <end position="1341"/>
    </location>
</feature>
<keyword evidence="3" id="KW-1185">Reference proteome</keyword>
<dbReference type="Pfam" id="PF03372">
    <property type="entry name" value="Exo_endo_phos"/>
    <property type="match status" value="1"/>
</dbReference>
<dbReference type="Pfam" id="PF00078">
    <property type="entry name" value="RVT_1"/>
    <property type="match status" value="1"/>
</dbReference>
<dbReference type="Gene3D" id="3.60.10.10">
    <property type="entry name" value="Endonuclease/exonuclease/phosphatase"/>
    <property type="match status" value="1"/>
</dbReference>
<organism evidence="3 4">
    <name type="scientific">Coffea arabica</name>
    <name type="common">Arabian coffee</name>
    <dbReference type="NCBI Taxonomy" id="13443"/>
    <lineage>
        <taxon>Eukaryota</taxon>
        <taxon>Viridiplantae</taxon>
        <taxon>Streptophyta</taxon>
        <taxon>Embryophyta</taxon>
        <taxon>Tracheophyta</taxon>
        <taxon>Spermatophyta</taxon>
        <taxon>Magnoliopsida</taxon>
        <taxon>eudicotyledons</taxon>
        <taxon>Gunneridae</taxon>
        <taxon>Pentapetalae</taxon>
        <taxon>asterids</taxon>
        <taxon>lamiids</taxon>
        <taxon>Gentianales</taxon>
        <taxon>Rubiaceae</taxon>
        <taxon>Ixoroideae</taxon>
        <taxon>Gardenieae complex</taxon>
        <taxon>Bertiereae - Coffeeae clade</taxon>
        <taxon>Coffeeae</taxon>
        <taxon>Coffea</taxon>
    </lineage>
</organism>
<evidence type="ECO:0000259" key="2">
    <source>
        <dbReference type="PROSITE" id="PS50878"/>
    </source>
</evidence>
<feature type="region of interest" description="Disordered" evidence="1">
    <location>
        <begin position="355"/>
        <end position="397"/>
    </location>
</feature>
<dbReference type="InterPro" id="IPR036691">
    <property type="entry name" value="Endo/exonu/phosph_ase_sf"/>
</dbReference>
<dbReference type="InterPro" id="IPR025558">
    <property type="entry name" value="DUF4283"/>
</dbReference>
<name>A0ABM4VH03_COFAR</name>
<dbReference type="SUPFAM" id="SSF56219">
    <property type="entry name" value="DNase I-like"/>
    <property type="match status" value="1"/>
</dbReference>
<dbReference type="InterPro" id="IPR000477">
    <property type="entry name" value="RT_dom"/>
</dbReference>
<evidence type="ECO:0000313" key="3">
    <source>
        <dbReference type="Proteomes" id="UP001652660"/>
    </source>
</evidence>